<feature type="transmembrane region" description="Helical" evidence="1">
    <location>
        <begin position="95"/>
        <end position="116"/>
    </location>
</feature>
<keyword evidence="3" id="KW-1185">Reference proteome</keyword>
<dbReference type="KEGG" id="tpla:ElP_48650"/>
<reference evidence="2 3" key="1">
    <citation type="submission" date="2019-02" db="EMBL/GenBank/DDBJ databases">
        <title>Deep-cultivation of Planctomycetes and their phenomic and genomic characterization uncovers novel biology.</title>
        <authorList>
            <person name="Wiegand S."/>
            <person name="Jogler M."/>
            <person name="Boedeker C."/>
            <person name="Pinto D."/>
            <person name="Vollmers J."/>
            <person name="Rivas-Marin E."/>
            <person name="Kohn T."/>
            <person name="Peeters S.H."/>
            <person name="Heuer A."/>
            <person name="Rast P."/>
            <person name="Oberbeckmann S."/>
            <person name="Bunk B."/>
            <person name="Jeske O."/>
            <person name="Meyerdierks A."/>
            <person name="Storesund J.E."/>
            <person name="Kallscheuer N."/>
            <person name="Luecker S."/>
            <person name="Lage O.M."/>
            <person name="Pohl T."/>
            <person name="Merkel B.J."/>
            <person name="Hornburger P."/>
            <person name="Mueller R.-W."/>
            <person name="Bruemmer F."/>
            <person name="Labrenz M."/>
            <person name="Spormann A.M."/>
            <person name="Op den Camp H."/>
            <person name="Overmann J."/>
            <person name="Amann R."/>
            <person name="Jetten M.S.M."/>
            <person name="Mascher T."/>
            <person name="Medema M.H."/>
            <person name="Devos D.P."/>
            <person name="Kaster A.-K."/>
            <person name="Ovreas L."/>
            <person name="Rohde M."/>
            <person name="Galperin M.Y."/>
            <person name="Jogler C."/>
        </authorList>
    </citation>
    <scope>NUCLEOTIDE SEQUENCE [LARGE SCALE GENOMIC DNA]</scope>
    <source>
        <strain evidence="2 3">ElP</strain>
    </source>
</reference>
<dbReference type="EMBL" id="CP036426">
    <property type="protein sequence ID" value="QDV36935.1"/>
    <property type="molecule type" value="Genomic_DNA"/>
</dbReference>
<gene>
    <name evidence="2" type="ORF">ElP_48650</name>
</gene>
<dbReference type="AlphaFoldDB" id="A0A518H7Z0"/>
<protein>
    <submittedName>
        <fullName evidence="2">Uncharacterized protein</fullName>
    </submittedName>
</protein>
<organism evidence="2 3">
    <name type="scientific">Tautonia plasticadhaerens</name>
    <dbReference type="NCBI Taxonomy" id="2527974"/>
    <lineage>
        <taxon>Bacteria</taxon>
        <taxon>Pseudomonadati</taxon>
        <taxon>Planctomycetota</taxon>
        <taxon>Planctomycetia</taxon>
        <taxon>Isosphaerales</taxon>
        <taxon>Isosphaeraceae</taxon>
        <taxon>Tautonia</taxon>
    </lineage>
</organism>
<accession>A0A518H7Z0</accession>
<evidence type="ECO:0000313" key="2">
    <source>
        <dbReference type="EMBL" id="QDV36935.1"/>
    </source>
</evidence>
<keyword evidence="1" id="KW-0812">Transmembrane</keyword>
<sequence>MPGYRCRRCGDDHDELALYYGLHALAPRSSVPEAERDQRCFPSGDRCIIIDEEEATAGPVPEGPPAWEPPRFLRGIWDFLGDCCRWLVTSLVLPLLAGIVVALPISILACCVFYDAEWPMRILFGVCMAFFALMLPVLIGSIILVALVVLITASRSIGGLVRLSIGSPNRKPTSARREGEPAPGKAALWDHWLDGV</sequence>
<name>A0A518H7Z0_9BACT</name>
<dbReference type="Proteomes" id="UP000317835">
    <property type="component" value="Chromosome"/>
</dbReference>
<evidence type="ECO:0000313" key="3">
    <source>
        <dbReference type="Proteomes" id="UP000317835"/>
    </source>
</evidence>
<proteinExistence type="predicted"/>
<evidence type="ECO:0000256" key="1">
    <source>
        <dbReference type="SAM" id="Phobius"/>
    </source>
</evidence>
<keyword evidence="1" id="KW-1133">Transmembrane helix</keyword>
<keyword evidence="1" id="KW-0472">Membrane</keyword>
<feature type="transmembrane region" description="Helical" evidence="1">
    <location>
        <begin position="122"/>
        <end position="153"/>
    </location>
</feature>